<comment type="caution">
    <text evidence="1">The sequence shown here is derived from an EMBL/GenBank/DDBJ whole genome shotgun (WGS) entry which is preliminary data.</text>
</comment>
<evidence type="ECO:0000313" key="1">
    <source>
        <dbReference type="EMBL" id="KAK4422904.1"/>
    </source>
</evidence>
<reference evidence="1" key="2">
    <citation type="journal article" date="2024" name="Plant">
        <title>Genomic evolution and insights into agronomic trait innovations of Sesamum species.</title>
        <authorList>
            <person name="Miao H."/>
            <person name="Wang L."/>
            <person name="Qu L."/>
            <person name="Liu H."/>
            <person name="Sun Y."/>
            <person name="Le M."/>
            <person name="Wang Q."/>
            <person name="Wei S."/>
            <person name="Zheng Y."/>
            <person name="Lin W."/>
            <person name="Duan Y."/>
            <person name="Cao H."/>
            <person name="Xiong S."/>
            <person name="Wang X."/>
            <person name="Wei L."/>
            <person name="Li C."/>
            <person name="Ma Q."/>
            <person name="Ju M."/>
            <person name="Zhao R."/>
            <person name="Li G."/>
            <person name="Mu C."/>
            <person name="Tian Q."/>
            <person name="Mei H."/>
            <person name="Zhang T."/>
            <person name="Gao T."/>
            <person name="Zhang H."/>
        </authorList>
    </citation>
    <scope>NUCLEOTIDE SEQUENCE</scope>
    <source>
        <strain evidence="1">3651</strain>
    </source>
</reference>
<dbReference type="EMBL" id="JACGWO010000007">
    <property type="protein sequence ID" value="KAK4422904.1"/>
    <property type="molecule type" value="Genomic_DNA"/>
</dbReference>
<proteinExistence type="predicted"/>
<reference evidence="1" key="1">
    <citation type="submission" date="2020-06" db="EMBL/GenBank/DDBJ databases">
        <authorList>
            <person name="Li T."/>
            <person name="Hu X."/>
            <person name="Zhang T."/>
            <person name="Song X."/>
            <person name="Zhang H."/>
            <person name="Dai N."/>
            <person name="Sheng W."/>
            <person name="Hou X."/>
            <person name="Wei L."/>
        </authorList>
    </citation>
    <scope>NUCLEOTIDE SEQUENCE</scope>
    <source>
        <strain evidence="1">3651</strain>
        <tissue evidence="1">Leaf</tissue>
    </source>
</reference>
<dbReference type="AlphaFoldDB" id="A0AAE1Y3A1"/>
<organism evidence="1 2">
    <name type="scientific">Sesamum alatum</name>
    <dbReference type="NCBI Taxonomy" id="300844"/>
    <lineage>
        <taxon>Eukaryota</taxon>
        <taxon>Viridiplantae</taxon>
        <taxon>Streptophyta</taxon>
        <taxon>Embryophyta</taxon>
        <taxon>Tracheophyta</taxon>
        <taxon>Spermatophyta</taxon>
        <taxon>Magnoliopsida</taxon>
        <taxon>eudicotyledons</taxon>
        <taxon>Gunneridae</taxon>
        <taxon>Pentapetalae</taxon>
        <taxon>asterids</taxon>
        <taxon>lamiids</taxon>
        <taxon>Lamiales</taxon>
        <taxon>Pedaliaceae</taxon>
        <taxon>Sesamum</taxon>
    </lineage>
</organism>
<evidence type="ECO:0000313" key="2">
    <source>
        <dbReference type="Proteomes" id="UP001293254"/>
    </source>
</evidence>
<keyword evidence="2" id="KW-1185">Reference proteome</keyword>
<protein>
    <submittedName>
        <fullName evidence="1">Uncharacterized protein</fullName>
    </submittedName>
</protein>
<sequence>MRPWTFDWNLLMLNRLGGTGDLGTINLDWCTFMVYVHDLRYRHFTLEIIRYVGRATGSWLDKIVQDAHWSEPSLFGPDFPRKGCGDLVVQPSSSVQYWSKFHSTRASTCDHLLHHIPHPPPSPPFALISQWGSSPAIISLVNILMVLSEGAQGGRDRGQRAGLLRRVCSLLVCLS</sequence>
<accession>A0AAE1Y3A1</accession>
<gene>
    <name evidence="1" type="ORF">Salat_1873000</name>
</gene>
<dbReference type="Proteomes" id="UP001293254">
    <property type="component" value="Unassembled WGS sequence"/>
</dbReference>
<name>A0AAE1Y3A1_9LAMI</name>